<name>A0ABT0U5K6_9BACT</name>
<organism evidence="2 3">
    <name type="scientific">Aporhodopirellula aestuarii</name>
    <dbReference type="NCBI Taxonomy" id="2950107"/>
    <lineage>
        <taxon>Bacteria</taxon>
        <taxon>Pseudomonadati</taxon>
        <taxon>Planctomycetota</taxon>
        <taxon>Planctomycetia</taxon>
        <taxon>Pirellulales</taxon>
        <taxon>Pirellulaceae</taxon>
        <taxon>Aporhodopirellula</taxon>
    </lineage>
</organism>
<dbReference type="SUPFAM" id="SSF50998">
    <property type="entry name" value="Quinoprotein alcohol dehydrogenase-like"/>
    <property type="match status" value="1"/>
</dbReference>
<evidence type="ECO:0000313" key="3">
    <source>
        <dbReference type="Proteomes" id="UP001202961"/>
    </source>
</evidence>
<dbReference type="InterPro" id="IPR018391">
    <property type="entry name" value="PQQ_b-propeller_rpt"/>
</dbReference>
<evidence type="ECO:0000259" key="1">
    <source>
        <dbReference type="Pfam" id="PF13360"/>
    </source>
</evidence>
<dbReference type="Pfam" id="PF13360">
    <property type="entry name" value="PQQ_2"/>
    <property type="match status" value="1"/>
</dbReference>
<dbReference type="PANTHER" id="PTHR34512">
    <property type="entry name" value="CELL SURFACE PROTEIN"/>
    <property type="match status" value="1"/>
</dbReference>
<evidence type="ECO:0000313" key="2">
    <source>
        <dbReference type="EMBL" id="MCM2372150.1"/>
    </source>
</evidence>
<dbReference type="InterPro" id="IPR015943">
    <property type="entry name" value="WD40/YVTN_repeat-like_dom_sf"/>
</dbReference>
<proteinExistence type="predicted"/>
<dbReference type="EMBL" id="JAMQBK010000042">
    <property type="protein sequence ID" value="MCM2372150.1"/>
    <property type="molecule type" value="Genomic_DNA"/>
</dbReference>
<dbReference type="RefSeq" id="WP_250929785.1">
    <property type="nucleotide sequence ID" value="NZ_JAMQBK010000042.1"/>
</dbReference>
<dbReference type="Proteomes" id="UP001202961">
    <property type="component" value="Unassembled WGS sequence"/>
</dbReference>
<protein>
    <submittedName>
        <fullName evidence="2">PQQ-binding-like beta-propeller repeat protein</fullName>
    </submittedName>
</protein>
<dbReference type="InterPro" id="IPR011047">
    <property type="entry name" value="Quinoprotein_ADH-like_sf"/>
</dbReference>
<dbReference type="SMART" id="SM00564">
    <property type="entry name" value="PQQ"/>
    <property type="match status" value="3"/>
</dbReference>
<gene>
    <name evidence="2" type="ORF">NB063_16210</name>
</gene>
<comment type="caution">
    <text evidence="2">The sequence shown here is derived from an EMBL/GenBank/DDBJ whole genome shotgun (WGS) entry which is preliminary data.</text>
</comment>
<reference evidence="2 3" key="1">
    <citation type="journal article" date="2022" name="Syst. Appl. Microbiol.">
        <title>Rhodopirellula aestuarii sp. nov., a novel member of the genus Rhodopirellula isolated from brackish sediments collected in the Tagus River estuary, Portugal.</title>
        <authorList>
            <person name="Vitorino I.R."/>
            <person name="Klimek D."/>
            <person name="Calusinska M."/>
            <person name="Lobo-da-Cunha A."/>
            <person name="Vasconcelos V."/>
            <person name="Lage O.M."/>
        </authorList>
    </citation>
    <scope>NUCLEOTIDE SEQUENCE [LARGE SCALE GENOMIC DNA]</scope>
    <source>
        <strain evidence="2 3">ICT_H3.1</strain>
    </source>
</reference>
<sequence>MVWFALLVLGVLPVGVESWPAFLGAGSQVKPEASLPLEWSPTENVAWQATLPGHGQSSPVIWGGRVFVTSVEGPNKDDYHTMCIDLATGRELWRKTIANSAPVPNSYYVSRAAPTPVVDGERLVVLFESGDCVAYTHDGEEMWRRNLIDDVGPLVAEFGLGASLCQNETHAFALLEHDGPSYLLALDKSTGKTDWKAERSERRSWSSPAMMRIAGVPQVVVSSAGTVDGYDPKNGELLWSFDEVGGNTGTTPIDSGNGRFLIGASPGRNGENAGSAADSNCLLEVMRDGDGWKVSREWVAQGAQPSWASPIVHQGLAYWINRAGVVYCFDEQTGEKVFTERIEQSSWATPIGVGDRVYFFGQQGVVTVLAAGREFKVLAENESWSEETLPRELELAGETTEERRRGAAMFGKPTLYGAAIANDTIVMRVGNCLIAVR</sequence>
<dbReference type="InterPro" id="IPR002372">
    <property type="entry name" value="PQQ_rpt_dom"/>
</dbReference>
<keyword evidence="3" id="KW-1185">Reference proteome</keyword>
<dbReference type="PANTHER" id="PTHR34512:SF30">
    <property type="entry name" value="OUTER MEMBRANE PROTEIN ASSEMBLY FACTOR BAMB"/>
    <property type="match status" value="1"/>
</dbReference>
<feature type="domain" description="Pyrrolo-quinoline quinone repeat" evidence="1">
    <location>
        <begin position="83"/>
        <end position="254"/>
    </location>
</feature>
<accession>A0ABT0U5K6</accession>
<dbReference type="Gene3D" id="2.130.10.10">
    <property type="entry name" value="YVTN repeat-like/Quinoprotein amine dehydrogenase"/>
    <property type="match status" value="3"/>
</dbReference>